<reference evidence="2 3" key="1">
    <citation type="submission" date="2013-02" db="EMBL/GenBank/DDBJ databases">
        <title>The Genome Sequence of Plasmodium inui San Antonio 1.</title>
        <authorList>
            <consortium name="The Broad Institute Genome Sequencing Platform"/>
            <consortium name="The Broad Institute Genome Sequencing Center for Infectious Disease"/>
            <person name="Neafsey D."/>
            <person name="Cheeseman I."/>
            <person name="Volkman S."/>
            <person name="Adams J."/>
            <person name="Walker B."/>
            <person name="Young S.K."/>
            <person name="Zeng Q."/>
            <person name="Gargeya S."/>
            <person name="Fitzgerald M."/>
            <person name="Haas B."/>
            <person name="Abouelleil A."/>
            <person name="Alvarado L."/>
            <person name="Arachchi H.M."/>
            <person name="Berlin A.M."/>
            <person name="Chapman S.B."/>
            <person name="Dewar J."/>
            <person name="Goldberg J."/>
            <person name="Griggs A."/>
            <person name="Gujja S."/>
            <person name="Hansen M."/>
            <person name="Howarth C."/>
            <person name="Imamovic A."/>
            <person name="Larimer J."/>
            <person name="McCowan C."/>
            <person name="Murphy C."/>
            <person name="Neiman D."/>
            <person name="Pearson M."/>
            <person name="Priest M."/>
            <person name="Roberts A."/>
            <person name="Saif S."/>
            <person name="Shea T."/>
            <person name="Sisk P."/>
            <person name="Sykes S."/>
            <person name="Wortman J."/>
            <person name="Nusbaum C."/>
            <person name="Birren B."/>
        </authorList>
    </citation>
    <scope>NUCLEOTIDE SEQUENCE [LARGE SCALE GENOMIC DNA]</scope>
    <source>
        <strain evidence="2 3">San Antonio 1</strain>
    </source>
</reference>
<keyword evidence="3" id="KW-1185">Reference proteome</keyword>
<protein>
    <submittedName>
        <fullName evidence="2">Uncharacterized protein</fullName>
    </submittedName>
</protein>
<evidence type="ECO:0000256" key="1">
    <source>
        <dbReference type="SAM" id="MobiDB-lite"/>
    </source>
</evidence>
<evidence type="ECO:0000313" key="3">
    <source>
        <dbReference type="Proteomes" id="UP000030640"/>
    </source>
</evidence>
<organism evidence="2 3">
    <name type="scientific">Plasmodium inui San Antonio 1</name>
    <dbReference type="NCBI Taxonomy" id="1237626"/>
    <lineage>
        <taxon>Eukaryota</taxon>
        <taxon>Sar</taxon>
        <taxon>Alveolata</taxon>
        <taxon>Apicomplexa</taxon>
        <taxon>Aconoidasida</taxon>
        <taxon>Haemosporida</taxon>
        <taxon>Plasmodiidae</taxon>
        <taxon>Plasmodium</taxon>
        <taxon>Plasmodium (Plasmodium)</taxon>
    </lineage>
</organism>
<dbReference type="VEuPathDB" id="PlasmoDB:C922_02476"/>
<dbReference type="GeneID" id="20037750"/>
<accession>W7APJ2</accession>
<dbReference type="EMBL" id="KI965467">
    <property type="protein sequence ID" value="EUD67326.1"/>
    <property type="molecule type" value="Genomic_DNA"/>
</dbReference>
<proteinExistence type="predicted"/>
<dbReference type="AlphaFoldDB" id="W7APJ2"/>
<feature type="region of interest" description="Disordered" evidence="1">
    <location>
        <begin position="1"/>
        <end position="42"/>
    </location>
</feature>
<dbReference type="RefSeq" id="XP_008816297.1">
    <property type="nucleotide sequence ID" value="XM_008818075.1"/>
</dbReference>
<evidence type="ECO:0000313" key="2">
    <source>
        <dbReference type="EMBL" id="EUD67326.1"/>
    </source>
</evidence>
<sequence length="99" mass="11235">MKNQRRNTGSLGPGPRARNLPNRNHPRRDNPQRVSVGSPRLTETVEDTIRIKAGRIIIRGKIPKKEDFRKAAEGNLNIKVTKGVRSDELGQTMREKRQA</sequence>
<feature type="compositionally biased region" description="Polar residues" evidence="1">
    <location>
        <begin position="1"/>
        <end position="10"/>
    </location>
</feature>
<gene>
    <name evidence="2" type="ORF">C922_02476</name>
</gene>
<name>W7APJ2_9APIC</name>
<dbReference type="Proteomes" id="UP000030640">
    <property type="component" value="Unassembled WGS sequence"/>
</dbReference>